<dbReference type="InterPro" id="IPR032675">
    <property type="entry name" value="LRR_dom_sf"/>
</dbReference>
<evidence type="ECO:0000256" key="1">
    <source>
        <dbReference type="SAM" id="MobiDB-lite"/>
    </source>
</evidence>
<dbReference type="Proteomes" id="UP000054558">
    <property type="component" value="Unassembled WGS sequence"/>
</dbReference>
<accession>A0A1Y1HNZ5</accession>
<dbReference type="EMBL" id="DF236959">
    <property type="protein sequence ID" value="GAQ78287.1"/>
    <property type="molecule type" value="Genomic_DNA"/>
</dbReference>
<sequence length="371" mass="41537">MADPCHVDRLPDDLLRDILHRAAVRLDWRDAGVWALEEKGCRTDSRTEWAQVRELCRLQGVSTRFYLIASTVRNLHCRISPRVPKKEIVGLANFLSKTRCAKGLSLTFGPKTDPEDDEDEDGDRHPETPLVLFISPAESKLFKEILNQAPRLEQFAAVKGHFTEYDGGLDGNAAANLRTRASNLLLEALSKSCPRLSALALGNHISSPLRFPLLAPSLNLFDKAFPQLKRLCINGDVQADSNGQGVTSLLKLCPHLLQLELCYATPYSEYLLVDSDSLEVLEVQMPYIRKSKPDNLCDSLRKLTVSFDPEIGESVDESTLLEAVRGLERFQKLELVRLKDTGDLTPFAAQALLSLQWRRPGLQILVNKLNK</sequence>
<evidence type="ECO:0000313" key="2">
    <source>
        <dbReference type="EMBL" id="GAQ78287.1"/>
    </source>
</evidence>
<name>A0A1Y1HNZ5_KLENI</name>
<organism evidence="2 3">
    <name type="scientific">Klebsormidium nitens</name>
    <name type="common">Green alga</name>
    <name type="synonym">Ulothrix nitens</name>
    <dbReference type="NCBI Taxonomy" id="105231"/>
    <lineage>
        <taxon>Eukaryota</taxon>
        <taxon>Viridiplantae</taxon>
        <taxon>Streptophyta</taxon>
        <taxon>Klebsormidiophyceae</taxon>
        <taxon>Klebsormidiales</taxon>
        <taxon>Klebsormidiaceae</taxon>
        <taxon>Klebsormidium</taxon>
    </lineage>
</organism>
<proteinExistence type="predicted"/>
<dbReference type="Gene3D" id="3.80.10.10">
    <property type="entry name" value="Ribonuclease Inhibitor"/>
    <property type="match status" value="1"/>
</dbReference>
<feature type="region of interest" description="Disordered" evidence="1">
    <location>
        <begin position="106"/>
        <end position="126"/>
    </location>
</feature>
<reference evidence="2 3" key="1">
    <citation type="journal article" date="2014" name="Nat. Commun.">
        <title>Klebsormidium flaccidum genome reveals primary factors for plant terrestrial adaptation.</title>
        <authorList>
            <person name="Hori K."/>
            <person name="Maruyama F."/>
            <person name="Fujisawa T."/>
            <person name="Togashi T."/>
            <person name="Yamamoto N."/>
            <person name="Seo M."/>
            <person name="Sato S."/>
            <person name="Yamada T."/>
            <person name="Mori H."/>
            <person name="Tajima N."/>
            <person name="Moriyama T."/>
            <person name="Ikeuchi M."/>
            <person name="Watanabe M."/>
            <person name="Wada H."/>
            <person name="Kobayashi K."/>
            <person name="Saito M."/>
            <person name="Masuda T."/>
            <person name="Sasaki-Sekimoto Y."/>
            <person name="Mashiguchi K."/>
            <person name="Awai K."/>
            <person name="Shimojima M."/>
            <person name="Masuda S."/>
            <person name="Iwai M."/>
            <person name="Nobusawa T."/>
            <person name="Narise T."/>
            <person name="Kondo S."/>
            <person name="Saito H."/>
            <person name="Sato R."/>
            <person name="Murakawa M."/>
            <person name="Ihara Y."/>
            <person name="Oshima-Yamada Y."/>
            <person name="Ohtaka K."/>
            <person name="Satoh M."/>
            <person name="Sonobe K."/>
            <person name="Ishii M."/>
            <person name="Ohtani R."/>
            <person name="Kanamori-Sato M."/>
            <person name="Honoki R."/>
            <person name="Miyazaki D."/>
            <person name="Mochizuki H."/>
            <person name="Umetsu J."/>
            <person name="Higashi K."/>
            <person name="Shibata D."/>
            <person name="Kamiya Y."/>
            <person name="Sato N."/>
            <person name="Nakamura Y."/>
            <person name="Tabata S."/>
            <person name="Ida S."/>
            <person name="Kurokawa K."/>
            <person name="Ohta H."/>
        </authorList>
    </citation>
    <scope>NUCLEOTIDE SEQUENCE [LARGE SCALE GENOMIC DNA]</scope>
    <source>
        <strain evidence="2 3">NIES-2285</strain>
    </source>
</reference>
<evidence type="ECO:0008006" key="4">
    <source>
        <dbReference type="Google" id="ProtNLM"/>
    </source>
</evidence>
<dbReference type="AlphaFoldDB" id="A0A1Y1HNZ5"/>
<evidence type="ECO:0000313" key="3">
    <source>
        <dbReference type="Proteomes" id="UP000054558"/>
    </source>
</evidence>
<gene>
    <name evidence="2" type="ORF">KFL_000100520</name>
</gene>
<keyword evidence="3" id="KW-1185">Reference proteome</keyword>
<protein>
    <recommendedName>
        <fullName evidence="4">F-box domain-containing protein</fullName>
    </recommendedName>
</protein>